<dbReference type="RefSeq" id="WP_103787199.1">
    <property type="nucleotide sequence ID" value="NZ_PQVF01000001.1"/>
</dbReference>
<reference evidence="3 4" key="1">
    <citation type="submission" date="2018-01" db="EMBL/GenBank/DDBJ databases">
        <authorList>
            <person name="Gaut B.S."/>
            <person name="Morton B.R."/>
            <person name="Clegg M.T."/>
            <person name="Duvall M.R."/>
        </authorList>
    </citation>
    <scope>NUCLEOTIDE SEQUENCE [LARGE SCALE GENOMIC DNA]</scope>
    <source>
        <strain evidence="3 4">HR-AV</strain>
    </source>
</reference>
<dbReference type="Proteomes" id="UP000236893">
    <property type="component" value="Unassembled WGS sequence"/>
</dbReference>
<sequence>MKLLSWILASALLGLSSCSSELKFVKAQPKEQHSNIHQDVLAIEKPDDSTRLKEGEVAESTLIYAEQSSENTYQTKPDKKKESPDINSSNQSLTQILAKYPKAYDKVVYKMKAKQTAMAVPPPSKSQKTKTYIGAILMGLGVVGLFLGIFASPIAWWAIIVSAIVILFGAALLVSGSMSGWNRD</sequence>
<organism evidence="3 4">
    <name type="scientific">Solitalea longa</name>
    <dbReference type="NCBI Taxonomy" id="2079460"/>
    <lineage>
        <taxon>Bacteria</taxon>
        <taxon>Pseudomonadati</taxon>
        <taxon>Bacteroidota</taxon>
        <taxon>Sphingobacteriia</taxon>
        <taxon>Sphingobacteriales</taxon>
        <taxon>Sphingobacteriaceae</taxon>
        <taxon>Solitalea</taxon>
    </lineage>
</organism>
<dbReference type="PROSITE" id="PS51257">
    <property type="entry name" value="PROKAR_LIPOPROTEIN"/>
    <property type="match status" value="1"/>
</dbReference>
<comment type="caution">
    <text evidence="3">The sequence shown here is derived from an EMBL/GenBank/DDBJ whole genome shotgun (WGS) entry which is preliminary data.</text>
</comment>
<keyword evidence="2" id="KW-0472">Membrane</keyword>
<evidence type="ECO:0000256" key="1">
    <source>
        <dbReference type="SAM" id="MobiDB-lite"/>
    </source>
</evidence>
<dbReference type="EMBL" id="PQVF01000001">
    <property type="protein sequence ID" value="POY39096.1"/>
    <property type="molecule type" value="Genomic_DNA"/>
</dbReference>
<evidence type="ECO:0000313" key="3">
    <source>
        <dbReference type="EMBL" id="POY39096.1"/>
    </source>
</evidence>
<dbReference type="AlphaFoldDB" id="A0A2S5A996"/>
<name>A0A2S5A996_9SPHI</name>
<feature type="transmembrane region" description="Helical" evidence="2">
    <location>
        <begin position="132"/>
        <end position="150"/>
    </location>
</feature>
<feature type="transmembrane region" description="Helical" evidence="2">
    <location>
        <begin position="157"/>
        <end position="178"/>
    </location>
</feature>
<evidence type="ECO:0000313" key="4">
    <source>
        <dbReference type="Proteomes" id="UP000236893"/>
    </source>
</evidence>
<keyword evidence="4" id="KW-1185">Reference proteome</keyword>
<protein>
    <submittedName>
        <fullName evidence="3">Uncharacterized protein</fullName>
    </submittedName>
</protein>
<accession>A0A2S5A996</accession>
<keyword evidence="2" id="KW-1133">Transmembrane helix</keyword>
<feature type="region of interest" description="Disordered" evidence="1">
    <location>
        <begin position="70"/>
        <end position="90"/>
    </location>
</feature>
<gene>
    <name evidence="3" type="ORF">C3K47_00945</name>
</gene>
<proteinExistence type="predicted"/>
<evidence type="ECO:0000256" key="2">
    <source>
        <dbReference type="SAM" id="Phobius"/>
    </source>
</evidence>
<keyword evidence="2" id="KW-0812">Transmembrane</keyword>